<gene>
    <name evidence="1" type="ORF">QBC34DRAFT_462428</name>
</gene>
<accession>A0AAV9GQT3</accession>
<name>A0AAV9GQT3_9PEZI</name>
<dbReference type="SUPFAM" id="SSF49695">
    <property type="entry name" value="gamma-Crystallin-like"/>
    <property type="match status" value="1"/>
</dbReference>
<dbReference type="InterPro" id="IPR011024">
    <property type="entry name" value="G_crystallin-like"/>
</dbReference>
<evidence type="ECO:0000313" key="2">
    <source>
        <dbReference type="Proteomes" id="UP001321760"/>
    </source>
</evidence>
<dbReference type="Gene3D" id="2.60.20.10">
    <property type="entry name" value="Crystallins"/>
    <property type="match status" value="1"/>
</dbReference>
<keyword evidence="2" id="KW-1185">Reference proteome</keyword>
<dbReference type="EMBL" id="MU865935">
    <property type="protein sequence ID" value="KAK4449827.1"/>
    <property type="molecule type" value="Genomic_DNA"/>
</dbReference>
<comment type="caution">
    <text evidence="1">The sequence shown here is derived from an EMBL/GenBank/DDBJ whole genome shotgun (WGS) entry which is preliminary data.</text>
</comment>
<sequence length="96" mass="10751">MARGAYPGIFYCLHIAFQEQCIYVGGSAAIFNQCYNVAAERRNQMSSLTITEPGTWCAFYDDVNCGGASFSAAFRTDYFELGGWNDRVESCKCWNL</sequence>
<organism evidence="1 2">
    <name type="scientific">Podospora aff. communis PSN243</name>
    <dbReference type="NCBI Taxonomy" id="3040156"/>
    <lineage>
        <taxon>Eukaryota</taxon>
        <taxon>Fungi</taxon>
        <taxon>Dikarya</taxon>
        <taxon>Ascomycota</taxon>
        <taxon>Pezizomycotina</taxon>
        <taxon>Sordariomycetes</taxon>
        <taxon>Sordariomycetidae</taxon>
        <taxon>Sordariales</taxon>
        <taxon>Podosporaceae</taxon>
        <taxon>Podospora</taxon>
    </lineage>
</organism>
<proteinExistence type="predicted"/>
<dbReference type="Proteomes" id="UP001321760">
    <property type="component" value="Unassembled WGS sequence"/>
</dbReference>
<protein>
    <submittedName>
        <fullName evidence="1">Uncharacterized protein</fullName>
    </submittedName>
</protein>
<dbReference type="AlphaFoldDB" id="A0AAV9GQT3"/>
<evidence type="ECO:0000313" key="1">
    <source>
        <dbReference type="EMBL" id="KAK4449827.1"/>
    </source>
</evidence>
<reference evidence="1" key="1">
    <citation type="journal article" date="2023" name="Mol. Phylogenet. Evol.">
        <title>Genome-scale phylogeny and comparative genomics of the fungal order Sordariales.</title>
        <authorList>
            <person name="Hensen N."/>
            <person name="Bonometti L."/>
            <person name="Westerberg I."/>
            <person name="Brannstrom I.O."/>
            <person name="Guillou S."/>
            <person name="Cros-Aarteil S."/>
            <person name="Calhoun S."/>
            <person name="Haridas S."/>
            <person name="Kuo A."/>
            <person name="Mondo S."/>
            <person name="Pangilinan J."/>
            <person name="Riley R."/>
            <person name="LaButti K."/>
            <person name="Andreopoulos B."/>
            <person name="Lipzen A."/>
            <person name="Chen C."/>
            <person name="Yan M."/>
            <person name="Daum C."/>
            <person name="Ng V."/>
            <person name="Clum A."/>
            <person name="Steindorff A."/>
            <person name="Ohm R.A."/>
            <person name="Martin F."/>
            <person name="Silar P."/>
            <person name="Natvig D.O."/>
            <person name="Lalanne C."/>
            <person name="Gautier V."/>
            <person name="Ament-Velasquez S.L."/>
            <person name="Kruys A."/>
            <person name="Hutchinson M.I."/>
            <person name="Powell A.J."/>
            <person name="Barry K."/>
            <person name="Miller A.N."/>
            <person name="Grigoriev I.V."/>
            <person name="Debuchy R."/>
            <person name="Gladieux P."/>
            <person name="Hiltunen Thoren M."/>
            <person name="Johannesson H."/>
        </authorList>
    </citation>
    <scope>NUCLEOTIDE SEQUENCE</scope>
    <source>
        <strain evidence="1">PSN243</strain>
    </source>
</reference>
<reference evidence="1" key="2">
    <citation type="submission" date="2023-05" db="EMBL/GenBank/DDBJ databases">
        <authorList>
            <consortium name="Lawrence Berkeley National Laboratory"/>
            <person name="Steindorff A."/>
            <person name="Hensen N."/>
            <person name="Bonometti L."/>
            <person name="Westerberg I."/>
            <person name="Brannstrom I.O."/>
            <person name="Guillou S."/>
            <person name="Cros-Aarteil S."/>
            <person name="Calhoun S."/>
            <person name="Haridas S."/>
            <person name="Kuo A."/>
            <person name="Mondo S."/>
            <person name="Pangilinan J."/>
            <person name="Riley R."/>
            <person name="Labutti K."/>
            <person name="Andreopoulos B."/>
            <person name="Lipzen A."/>
            <person name="Chen C."/>
            <person name="Yanf M."/>
            <person name="Daum C."/>
            <person name="Ng V."/>
            <person name="Clum A."/>
            <person name="Ohm R."/>
            <person name="Martin F."/>
            <person name="Silar P."/>
            <person name="Natvig D."/>
            <person name="Lalanne C."/>
            <person name="Gautier V."/>
            <person name="Ament-Velasquez S.L."/>
            <person name="Kruys A."/>
            <person name="Hutchinson M.I."/>
            <person name="Powell A.J."/>
            <person name="Barry K."/>
            <person name="Miller A.N."/>
            <person name="Grigoriev I.V."/>
            <person name="Debuchy R."/>
            <person name="Gladieux P."/>
            <person name="Thoren M.H."/>
            <person name="Johannesson H."/>
        </authorList>
    </citation>
    <scope>NUCLEOTIDE SEQUENCE</scope>
    <source>
        <strain evidence="1">PSN243</strain>
    </source>
</reference>